<feature type="region of interest" description="Disordered" evidence="1">
    <location>
        <begin position="25"/>
        <end position="104"/>
    </location>
</feature>
<gene>
    <name evidence="2" type="ORF">BCR34DRAFT_585554</name>
</gene>
<dbReference type="Proteomes" id="UP000193144">
    <property type="component" value="Unassembled WGS sequence"/>
</dbReference>
<accession>A0A1Y1ZX52</accession>
<dbReference type="SUPFAM" id="SSF54928">
    <property type="entry name" value="RNA-binding domain, RBD"/>
    <property type="match status" value="1"/>
</dbReference>
<dbReference type="Gene3D" id="3.30.70.330">
    <property type="match status" value="1"/>
</dbReference>
<name>A0A1Y1ZX52_9PLEO</name>
<feature type="compositionally biased region" description="Basic and acidic residues" evidence="1">
    <location>
        <begin position="73"/>
        <end position="85"/>
    </location>
</feature>
<dbReference type="OrthoDB" id="5374349at2759"/>
<feature type="compositionally biased region" description="Basic and acidic residues" evidence="1">
    <location>
        <begin position="10"/>
        <end position="20"/>
    </location>
</feature>
<keyword evidence="3" id="KW-1185">Reference proteome</keyword>
<sequence>MAANTSFADFVKEAREKKRKQEIAQEMFGRGRKTTVPTGPAAIVNARNGSQKPTLASRMGVNKQRSSSAKPNIDGKWKHDLHKVNNPDGPPKGKLNRTASASQLERNTRTFNKFRSSLQPNVDTNVPAPAASGFNIRGVAAGGPYTVIASNFAPGTTAADIEAVMAPIGGEITRCKLISSKPTVMVEMIMESKDGAENVIATFNNKMADGRQLYVYMKDSPKAYNGAPQTRSALAQPVPTSYDDMDVEMDAAARDDGDGRFGFPEETAPSGPRNAPRNAPSNAPRGPRRRY</sequence>
<evidence type="ECO:0000313" key="2">
    <source>
        <dbReference type="EMBL" id="ORY14798.1"/>
    </source>
</evidence>
<feature type="region of interest" description="Disordered" evidence="1">
    <location>
        <begin position="246"/>
        <end position="291"/>
    </location>
</feature>
<dbReference type="InterPro" id="IPR035979">
    <property type="entry name" value="RBD_domain_sf"/>
</dbReference>
<reference evidence="2 3" key="1">
    <citation type="submission" date="2016-07" db="EMBL/GenBank/DDBJ databases">
        <title>Pervasive Adenine N6-methylation of Active Genes in Fungi.</title>
        <authorList>
            <consortium name="DOE Joint Genome Institute"/>
            <person name="Mondo S.J."/>
            <person name="Dannebaum R.O."/>
            <person name="Kuo R.C."/>
            <person name="Labutti K."/>
            <person name="Haridas S."/>
            <person name="Kuo A."/>
            <person name="Salamov A."/>
            <person name="Ahrendt S.R."/>
            <person name="Lipzen A."/>
            <person name="Sullivan W."/>
            <person name="Andreopoulos W.B."/>
            <person name="Clum A."/>
            <person name="Lindquist E."/>
            <person name="Daum C."/>
            <person name="Ramamoorthy G.K."/>
            <person name="Gryganskyi A."/>
            <person name="Culley D."/>
            <person name="Magnuson J.K."/>
            <person name="James T.Y."/>
            <person name="O'Malley M.A."/>
            <person name="Stajich J.E."/>
            <person name="Spatafora J.W."/>
            <person name="Visel A."/>
            <person name="Grigoriev I.V."/>
        </authorList>
    </citation>
    <scope>NUCLEOTIDE SEQUENCE [LARGE SCALE GENOMIC DNA]</scope>
    <source>
        <strain evidence="2 3">CBS 115471</strain>
    </source>
</reference>
<proteinExistence type="predicted"/>
<evidence type="ECO:0000313" key="3">
    <source>
        <dbReference type="Proteomes" id="UP000193144"/>
    </source>
</evidence>
<organism evidence="2 3">
    <name type="scientific">Clohesyomyces aquaticus</name>
    <dbReference type="NCBI Taxonomy" id="1231657"/>
    <lineage>
        <taxon>Eukaryota</taxon>
        <taxon>Fungi</taxon>
        <taxon>Dikarya</taxon>
        <taxon>Ascomycota</taxon>
        <taxon>Pezizomycotina</taxon>
        <taxon>Dothideomycetes</taxon>
        <taxon>Pleosporomycetidae</taxon>
        <taxon>Pleosporales</taxon>
        <taxon>Lindgomycetaceae</taxon>
        <taxon>Clohesyomyces</taxon>
    </lineage>
</organism>
<dbReference type="AlphaFoldDB" id="A0A1Y1ZX52"/>
<protein>
    <submittedName>
        <fullName evidence="2">Uncharacterized protein</fullName>
    </submittedName>
</protein>
<dbReference type="EMBL" id="MCFA01000030">
    <property type="protein sequence ID" value="ORY14798.1"/>
    <property type="molecule type" value="Genomic_DNA"/>
</dbReference>
<feature type="region of interest" description="Disordered" evidence="1">
    <location>
        <begin position="1"/>
        <end position="20"/>
    </location>
</feature>
<comment type="caution">
    <text evidence="2">The sequence shown here is derived from an EMBL/GenBank/DDBJ whole genome shotgun (WGS) entry which is preliminary data.</text>
</comment>
<evidence type="ECO:0000256" key="1">
    <source>
        <dbReference type="SAM" id="MobiDB-lite"/>
    </source>
</evidence>
<dbReference type="GO" id="GO:0003676">
    <property type="term" value="F:nucleic acid binding"/>
    <property type="evidence" value="ECO:0007669"/>
    <property type="project" value="InterPro"/>
</dbReference>
<dbReference type="STRING" id="1231657.A0A1Y1ZX52"/>
<dbReference type="InterPro" id="IPR012677">
    <property type="entry name" value="Nucleotide-bd_a/b_plait_sf"/>
</dbReference>